<gene>
    <name evidence="2" type="ORF">F934_01216</name>
</gene>
<comment type="caution">
    <text evidence="2">The sequence shown here is derived from an EMBL/GenBank/DDBJ whole genome shotgun (WGS) entry which is preliminary data.</text>
</comment>
<organism evidence="2 3">
    <name type="scientific">Acinetobacter beijerinckii ANC 3835</name>
    <dbReference type="NCBI Taxonomy" id="1217649"/>
    <lineage>
        <taxon>Bacteria</taxon>
        <taxon>Pseudomonadati</taxon>
        <taxon>Pseudomonadota</taxon>
        <taxon>Gammaproteobacteria</taxon>
        <taxon>Moraxellales</taxon>
        <taxon>Moraxellaceae</taxon>
        <taxon>Acinetobacter</taxon>
    </lineage>
</organism>
<dbReference type="AlphaFoldDB" id="N9E520"/>
<evidence type="ECO:0000313" key="2">
    <source>
        <dbReference type="EMBL" id="ENW05252.1"/>
    </source>
</evidence>
<dbReference type="GO" id="GO:0003677">
    <property type="term" value="F:DNA binding"/>
    <property type="evidence" value="ECO:0007669"/>
    <property type="project" value="InterPro"/>
</dbReference>
<accession>N9E520</accession>
<dbReference type="InterPro" id="IPR007560">
    <property type="entry name" value="Restrct_endonuc_IV_Mrr"/>
</dbReference>
<feature type="domain" description="Restriction endonuclease type IV Mrr" evidence="1">
    <location>
        <begin position="17"/>
        <end position="127"/>
    </location>
</feature>
<dbReference type="HOGENOM" id="CLU_064930_0_0_6"/>
<proteinExistence type="predicted"/>
<protein>
    <recommendedName>
        <fullName evidence="1">Restriction endonuclease type IV Mrr domain-containing protein</fullName>
    </recommendedName>
</protein>
<dbReference type="RefSeq" id="WP_005053168.1">
    <property type="nucleotide sequence ID" value="NZ_KB849759.1"/>
</dbReference>
<name>N9E520_9GAMM</name>
<dbReference type="OrthoDB" id="6691177at2"/>
<dbReference type="GO" id="GO:0009307">
    <property type="term" value="P:DNA restriction-modification system"/>
    <property type="evidence" value="ECO:0007669"/>
    <property type="project" value="InterPro"/>
</dbReference>
<dbReference type="GO" id="GO:0004519">
    <property type="term" value="F:endonuclease activity"/>
    <property type="evidence" value="ECO:0007669"/>
    <property type="project" value="InterPro"/>
</dbReference>
<evidence type="ECO:0000313" key="3">
    <source>
        <dbReference type="Proteomes" id="UP000018417"/>
    </source>
</evidence>
<dbReference type="EMBL" id="APQK01000011">
    <property type="protein sequence ID" value="ENW05252.1"/>
    <property type="molecule type" value="Genomic_DNA"/>
</dbReference>
<sequence>MNSNDFVNSYRKQVERGFMFEDLIKDLLIKLGHENVKQNVNISTKESADILFGEFDNLSIVEIKAYRPLTKPSMQVIEEAVKRLQSFLESSDKFKSGILAISTNLNYEIHKEIYPKITIWDLDKILSIAKEFPDIHNKIVDLFELDPSHKIAGEKTNDLLVAKQIIEKISLISEGREDASRFEDWCIEALKYLFFEYLTGWQEQSSTTDGLQRRDLVCRVKDSQTEVWQFISHTLRSRYIVFEFKNYKDEITQREIITTERYLYPMALRNCCFIISRKGVSSSAQTVIDGAMREHGKLIISLSEQDLIKLLNWKDKGDDPNVYLFDKIDNFLMGLNR</sequence>
<reference evidence="2 3" key="1">
    <citation type="submission" date="2013-02" db="EMBL/GenBank/DDBJ databases">
        <title>The Genome Sequence of Acinetobacter beijerinckii ANC 3835.</title>
        <authorList>
            <consortium name="The Broad Institute Genome Sequencing Platform"/>
            <consortium name="The Broad Institute Genome Sequencing Center for Infectious Disease"/>
            <person name="Cerqueira G."/>
            <person name="Feldgarden M."/>
            <person name="Courvalin P."/>
            <person name="Perichon B."/>
            <person name="Grillot-Courvalin C."/>
            <person name="Clermont D."/>
            <person name="Rocha E."/>
            <person name="Yoon E.-J."/>
            <person name="Nemec A."/>
            <person name="Walker B."/>
            <person name="Young S.K."/>
            <person name="Zeng Q."/>
            <person name="Gargeya S."/>
            <person name="Fitzgerald M."/>
            <person name="Haas B."/>
            <person name="Abouelleil A."/>
            <person name="Alvarado L."/>
            <person name="Arachchi H.M."/>
            <person name="Berlin A.M."/>
            <person name="Chapman S.B."/>
            <person name="Dewar J."/>
            <person name="Goldberg J."/>
            <person name="Griggs A."/>
            <person name="Gujja S."/>
            <person name="Hansen M."/>
            <person name="Howarth C."/>
            <person name="Imamovic A."/>
            <person name="Larimer J."/>
            <person name="McCowan C."/>
            <person name="Murphy C."/>
            <person name="Neiman D."/>
            <person name="Pearson M."/>
            <person name="Priest M."/>
            <person name="Roberts A."/>
            <person name="Saif S."/>
            <person name="Shea T."/>
            <person name="Sisk P."/>
            <person name="Sykes S."/>
            <person name="Wortman J."/>
            <person name="Nusbaum C."/>
            <person name="Birren B."/>
        </authorList>
    </citation>
    <scope>NUCLEOTIDE SEQUENCE [LARGE SCALE GENOMIC DNA]</scope>
    <source>
        <strain evidence="2 3">ANC 3835</strain>
    </source>
</reference>
<evidence type="ECO:0000259" key="1">
    <source>
        <dbReference type="Pfam" id="PF04471"/>
    </source>
</evidence>
<dbReference type="Proteomes" id="UP000018417">
    <property type="component" value="Unassembled WGS sequence"/>
</dbReference>
<dbReference type="PATRIC" id="fig|1217649.3.peg.1157"/>
<dbReference type="Pfam" id="PF04471">
    <property type="entry name" value="Mrr_cat"/>
    <property type="match status" value="1"/>
</dbReference>